<keyword evidence="9 13" id="KW-0482">Metalloprotease</keyword>
<feature type="transmembrane region" description="Helical" evidence="11">
    <location>
        <begin position="123"/>
        <end position="145"/>
    </location>
</feature>
<accession>A0A0F0KAL3</accession>
<evidence type="ECO:0000313" key="14">
    <source>
        <dbReference type="Proteomes" id="UP000033572"/>
    </source>
</evidence>
<comment type="caution">
    <text evidence="13">The sequence shown here is derived from an EMBL/GenBank/DDBJ whole genome shotgun (WGS) entry which is preliminary data.</text>
</comment>
<proteinExistence type="inferred from homology"/>
<comment type="cofactor">
    <cofactor evidence="1">
        <name>Zn(2+)</name>
        <dbReference type="ChEBI" id="CHEBI:29105"/>
    </cofactor>
</comment>
<gene>
    <name evidence="13" type="primary">rip1</name>
    <name evidence="13" type="ORF">RN50_03098</name>
</gene>
<name>A0A0F0KAL3_9MICO</name>
<dbReference type="InterPro" id="IPR004387">
    <property type="entry name" value="Pept_M50_Zn"/>
</dbReference>
<keyword evidence="6 13" id="KW-0378">Hydrolase</keyword>
<dbReference type="CDD" id="cd23081">
    <property type="entry name" value="cpPDZ_EcRseP-like"/>
    <property type="match status" value="1"/>
</dbReference>
<dbReference type="InterPro" id="IPR041489">
    <property type="entry name" value="PDZ_6"/>
</dbReference>
<dbReference type="GO" id="GO:0004222">
    <property type="term" value="F:metalloendopeptidase activity"/>
    <property type="evidence" value="ECO:0007669"/>
    <property type="project" value="InterPro"/>
</dbReference>
<dbReference type="KEGG" id="mfol:DXT68_06725"/>
<dbReference type="EMBL" id="JYIU01000046">
    <property type="protein sequence ID" value="KJL17992.1"/>
    <property type="molecule type" value="Genomic_DNA"/>
</dbReference>
<evidence type="ECO:0000313" key="13">
    <source>
        <dbReference type="EMBL" id="KJL17992.1"/>
    </source>
</evidence>
<keyword evidence="8 11" id="KW-1133">Transmembrane helix</keyword>
<comment type="subcellular location">
    <subcellularLocation>
        <location evidence="2">Membrane</location>
        <topology evidence="2">Multi-pass membrane protein</topology>
    </subcellularLocation>
</comment>
<evidence type="ECO:0000256" key="6">
    <source>
        <dbReference type="ARBA" id="ARBA00022801"/>
    </source>
</evidence>
<sequence length="438" mass="45547">MDVLLYLGGIVFMLIGLGLSIGLHEVGHLLPAKLFGVRVGQYMIGFGPRLWSKRIGETEYGFKLLPLGGFISMSGMYPASTAAGPAKGLFRALVQDARSANDETIAAGAEDRVFYRLPVWKRVIVMLGGPLMNLILAVVIFTVLVSGIGVQQGTTTIASVNECVLPAGSTATECAADDPATPAAEAGIRPGDVLVSVGGQSVSTFAEATAIVQAAPGKTLDLVVRRDGAEKTLSITPVEAERTITDASGQPVLGDDGEPVVKDVGYVGMGAQMGFVQQPFSAGPQMAGDTVARVGSMILTLPVRIWDVGVSLVTGGERDPNGPLSVVGVGRLAGEVAATDAPVLNRFSVLLSLLGSLNVALFVFNLIPLLPLDGGHVVVALWDGIRRAWAKLFRRPPPAPVDATRLVPLTVVVATLLIAMGAVLLLADVFNPVKLFGG</sequence>
<dbReference type="AlphaFoldDB" id="A0A0F0KAL3"/>
<evidence type="ECO:0000256" key="2">
    <source>
        <dbReference type="ARBA" id="ARBA00004141"/>
    </source>
</evidence>
<protein>
    <submittedName>
        <fullName evidence="13">Zinc metalloprotease Rip1</fullName>
        <ecNumber evidence="13">3.4.24.-</ecNumber>
    </submittedName>
</protein>
<evidence type="ECO:0000256" key="4">
    <source>
        <dbReference type="ARBA" id="ARBA00022670"/>
    </source>
</evidence>
<feature type="transmembrane region" description="Helical" evidence="11">
    <location>
        <begin position="6"/>
        <end position="23"/>
    </location>
</feature>
<evidence type="ECO:0000256" key="10">
    <source>
        <dbReference type="ARBA" id="ARBA00023136"/>
    </source>
</evidence>
<dbReference type="RefSeq" id="WP_045255365.1">
    <property type="nucleotide sequence ID" value="NZ_CP031425.1"/>
</dbReference>
<keyword evidence="14" id="KW-1185">Reference proteome</keyword>
<comment type="similarity">
    <text evidence="3">Belongs to the peptidase M50B family.</text>
</comment>
<evidence type="ECO:0000256" key="7">
    <source>
        <dbReference type="ARBA" id="ARBA00022833"/>
    </source>
</evidence>
<feature type="transmembrane region" description="Helical" evidence="11">
    <location>
        <begin position="406"/>
        <end position="427"/>
    </location>
</feature>
<dbReference type="PROSITE" id="PS50106">
    <property type="entry name" value="PDZ"/>
    <property type="match status" value="1"/>
</dbReference>
<keyword evidence="5 11" id="KW-0812">Transmembrane</keyword>
<dbReference type="EC" id="3.4.24.-" evidence="13"/>
<dbReference type="GO" id="GO:0016020">
    <property type="term" value="C:membrane"/>
    <property type="evidence" value="ECO:0007669"/>
    <property type="project" value="UniProtKB-SubCell"/>
</dbReference>
<dbReference type="Gene3D" id="2.30.42.10">
    <property type="match status" value="1"/>
</dbReference>
<keyword evidence="7" id="KW-0862">Zinc</keyword>
<dbReference type="Pfam" id="PF17820">
    <property type="entry name" value="PDZ_6"/>
    <property type="match status" value="1"/>
</dbReference>
<dbReference type="InterPro" id="IPR001478">
    <property type="entry name" value="PDZ"/>
</dbReference>
<dbReference type="GeneID" id="94444077"/>
<dbReference type="SUPFAM" id="SSF50156">
    <property type="entry name" value="PDZ domain-like"/>
    <property type="match status" value="1"/>
</dbReference>
<evidence type="ECO:0000256" key="1">
    <source>
        <dbReference type="ARBA" id="ARBA00001947"/>
    </source>
</evidence>
<dbReference type="InterPro" id="IPR008915">
    <property type="entry name" value="Peptidase_M50"/>
</dbReference>
<dbReference type="InterPro" id="IPR036034">
    <property type="entry name" value="PDZ_sf"/>
</dbReference>
<dbReference type="CDD" id="cd06163">
    <property type="entry name" value="S2P-M50_PDZ_RseP-like"/>
    <property type="match status" value="1"/>
</dbReference>
<dbReference type="SMART" id="SM00228">
    <property type="entry name" value="PDZ"/>
    <property type="match status" value="1"/>
</dbReference>
<dbReference type="Pfam" id="PF02163">
    <property type="entry name" value="Peptidase_M50"/>
    <property type="match status" value="1"/>
</dbReference>
<evidence type="ECO:0000259" key="12">
    <source>
        <dbReference type="PROSITE" id="PS50106"/>
    </source>
</evidence>
<dbReference type="GO" id="GO:0006508">
    <property type="term" value="P:proteolysis"/>
    <property type="evidence" value="ECO:0007669"/>
    <property type="project" value="UniProtKB-KW"/>
</dbReference>
<evidence type="ECO:0000256" key="8">
    <source>
        <dbReference type="ARBA" id="ARBA00022989"/>
    </source>
</evidence>
<evidence type="ECO:0000256" key="5">
    <source>
        <dbReference type="ARBA" id="ARBA00022692"/>
    </source>
</evidence>
<dbReference type="PATRIC" id="fig|104336.4.peg.3138"/>
<dbReference type="PANTHER" id="PTHR42837:SF2">
    <property type="entry name" value="MEMBRANE METALLOPROTEASE ARASP2, CHLOROPLASTIC-RELATED"/>
    <property type="match status" value="1"/>
</dbReference>
<keyword evidence="4 13" id="KW-0645">Protease</keyword>
<evidence type="ECO:0000256" key="3">
    <source>
        <dbReference type="ARBA" id="ARBA00007931"/>
    </source>
</evidence>
<reference evidence="13 14" key="1">
    <citation type="submission" date="2015-02" db="EMBL/GenBank/DDBJ databases">
        <title>Draft genome sequences of ten Microbacterium spp. with emphasis on heavy metal contaminated environments.</title>
        <authorList>
            <person name="Corretto E."/>
        </authorList>
    </citation>
    <scope>NUCLEOTIDE SEQUENCE [LARGE SCALE GENOMIC DNA]</scope>
    <source>
        <strain evidence="13 14">DSM 12966</strain>
    </source>
</reference>
<feature type="domain" description="PDZ" evidence="12">
    <location>
        <begin position="179"/>
        <end position="227"/>
    </location>
</feature>
<keyword evidence="10 11" id="KW-0472">Membrane</keyword>
<dbReference type="PANTHER" id="PTHR42837">
    <property type="entry name" value="REGULATOR OF SIGMA-E PROTEASE RSEP"/>
    <property type="match status" value="1"/>
</dbReference>
<evidence type="ECO:0000256" key="9">
    <source>
        <dbReference type="ARBA" id="ARBA00023049"/>
    </source>
</evidence>
<organism evidence="13 14">
    <name type="scientific">Microbacterium foliorum</name>
    <dbReference type="NCBI Taxonomy" id="104336"/>
    <lineage>
        <taxon>Bacteria</taxon>
        <taxon>Bacillati</taxon>
        <taxon>Actinomycetota</taxon>
        <taxon>Actinomycetes</taxon>
        <taxon>Micrococcales</taxon>
        <taxon>Microbacteriaceae</taxon>
        <taxon>Microbacterium</taxon>
    </lineage>
</organism>
<evidence type="ECO:0000256" key="11">
    <source>
        <dbReference type="SAM" id="Phobius"/>
    </source>
</evidence>
<dbReference type="Proteomes" id="UP000033572">
    <property type="component" value="Unassembled WGS sequence"/>
</dbReference>